<dbReference type="KEGG" id="mec:Q7C_1110"/>
<dbReference type="EMBL" id="CP003380">
    <property type="protein sequence ID" value="AFJ02265.1"/>
    <property type="molecule type" value="Genomic_DNA"/>
</dbReference>
<gene>
    <name evidence="1" type="ordered locus">Q7C_1110</name>
</gene>
<keyword evidence="2" id="KW-1185">Reference proteome</keyword>
<dbReference type="RefSeq" id="WP_014703685.1">
    <property type="nucleotide sequence ID" value="NC_017856.1"/>
</dbReference>
<sequence>MFGQDRDSLRRYYHDVWHKWQHQQPLTMLEQQIAVVIQEHPEYHSTLSHKQSVQQNYFVESGDNNPYLHLGLHLAIREQVATDRPAGIRHVYQKLLAQHQGNQLDTEHQMMDCLAECIWQSQRSNQSPDETAYLAALQTCCHD</sequence>
<name>I1YH72_METFJ</name>
<dbReference type="OrthoDB" id="9789432at2"/>
<dbReference type="PATRIC" id="fig|754477.3.peg.1090"/>
<evidence type="ECO:0000313" key="1">
    <source>
        <dbReference type="EMBL" id="AFJ02265.1"/>
    </source>
</evidence>
<dbReference type="InterPro" id="IPR014993">
    <property type="entry name" value="DUF1841"/>
</dbReference>
<accession>I1YH72</accession>
<protein>
    <recommendedName>
        <fullName evidence="3">DUF1841 domain-containing protein</fullName>
    </recommendedName>
</protein>
<dbReference type="HOGENOM" id="CLU_120353_0_0_6"/>
<dbReference type="Proteomes" id="UP000009145">
    <property type="component" value="Chromosome"/>
</dbReference>
<organism evidence="1 2">
    <name type="scientific">Methylophaga frappieri (strain ATCC BAA-2434 / DSM 25690 / JAM7)</name>
    <dbReference type="NCBI Taxonomy" id="754477"/>
    <lineage>
        <taxon>Bacteria</taxon>
        <taxon>Pseudomonadati</taxon>
        <taxon>Pseudomonadota</taxon>
        <taxon>Gammaproteobacteria</taxon>
        <taxon>Thiotrichales</taxon>
        <taxon>Piscirickettsiaceae</taxon>
        <taxon>Methylophaga</taxon>
    </lineage>
</organism>
<dbReference type="eggNOG" id="ENOG50315C6">
    <property type="taxonomic scope" value="Bacteria"/>
</dbReference>
<dbReference type="Pfam" id="PF08897">
    <property type="entry name" value="DUF1841"/>
    <property type="match status" value="1"/>
</dbReference>
<proteinExistence type="predicted"/>
<dbReference type="STRING" id="754477.Q7C_1110"/>
<reference evidence="1 2" key="1">
    <citation type="journal article" date="2012" name="J. Bacteriol.">
        <title>Complete genome sequences of Methylophaga sp. strain JAM1 and Methylophaga sp. strain JAM7.</title>
        <authorList>
            <person name="Villeneuve C."/>
            <person name="Martineau C."/>
            <person name="Mauffrey F."/>
            <person name="Villemur R."/>
        </authorList>
    </citation>
    <scope>NUCLEOTIDE SEQUENCE [LARGE SCALE GENOMIC DNA]</scope>
    <source>
        <strain evidence="1 2">JAM7</strain>
    </source>
</reference>
<evidence type="ECO:0000313" key="2">
    <source>
        <dbReference type="Proteomes" id="UP000009145"/>
    </source>
</evidence>
<dbReference type="AlphaFoldDB" id="I1YH72"/>
<evidence type="ECO:0008006" key="3">
    <source>
        <dbReference type="Google" id="ProtNLM"/>
    </source>
</evidence>